<protein>
    <submittedName>
        <fullName evidence="1">Uncharacterized protein</fullName>
    </submittedName>
</protein>
<dbReference type="AlphaFoldDB" id="A0A5J4P5P6"/>
<evidence type="ECO:0000313" key="1">
    <source>
        <dbReference type="EMBL" id="KAA6304737.1"/>
    </source>
</evidence>
<gene>
    <name evidence="1" type="ORF">EZS27_043616</name>
</gene>
<proteinExistence type="predicted"/>
<reference evidence="1" key="1">
    <citation type="submission" date="2019-03" db="EMBL/GenBank/DDBJ databases">
        <title>Single cell metagenomics reveals metabolic interactions within the superorganism composed of flagellate Streblomastix strix and complex community of Bacteroidetes bacteria on its surface.</title>
        <authorList>
            <person name="Treitli S.C."/>
            <person name="Kolisko M."/>
            <person name="Husnik F."/>
            <person name="Keeling P."/>
            <person name="Hampl V."/>
        </authorList>
    </citation>
    <scope>NUCLEOTIDE SEQUENCE</scope>
    <source>
        <strain evidence="1">STM</strain>
    </source>
</reference>
<name>A0A5J4P5P6_9ZZZZ</name>
<comment type="caution">
    <text evidence="1">The sequence shown here is derived from an EMBL/GenBank/DDBJ whole genome shotgun (WGS) entry which is preliminary data.</text>
</comment>
<organism evidence="1">
    <name type="scientific">termite gut metagenome</name>
    <dbReference type="NCBI Taxonomy" id="433724"/>
    <lineage>
        <taxon>unclassified sequences</taxon>
        <taxon>metagenomes</taxon>
        <taxon>organismal metagenomes</taxon>
    </lineage>
</organism>
<dbReference type="EMBL" id="SNRY01011269">
    <property type="protein sequence ID" value="KAA6304737.1"/>
    <property type="molecule type" value="Genomic_DNA"/>
</dbReference>
<sequence length="30" mass="3620">MEINEYIRVEPIEEKPECNGFRSLKFTHIP</sequence>
<accession>A0A5J4P5P6</accession>
<feature type="non-terminal residue" evidence="1">
    <location>
        <position position="30"/>
    </location>
</feature>